<dbReference type="PANTHER" id="PTHR11177">
    <property type="entry name" value="CHITINASE"/>
    <property type="match status" value="1"/>
</dbReference>
<dbReference type="InterPro" id="IPR050314">
    <property type="entry name" value="Glycosyl_Hydrlase_18"/>
</dbReference>
<evidence type="ECO:0000256" key="5">
    <source>
        <dbReference type="ARBA" id="ARBA00023295"/>
    </source>
</evidence>
<evidence type="ECO:0000256" key="2">
    <source>
        <dbReference type="ARBA" id="ARBA00022801"/>
    </source>
</evidence>
<dbReference type="Proteomes" id="UP000230002">
    <property type="component" value="Unassembled WGS sequence"/>
</dbReference>
<dbReference type="SUPFAM" id="SSF54556">
    <property type="entry name" value="Chitinase insertion domain"/>
    <property type="match status" value="1"/>
</dbReference>
<dbReference type="PROSITE" id="PS01095">
    <property type="entry name" value="GH18_1"/>
    <property type="match status" value="1"/>
</dbReference>
<dbReference type="InterPro" id="IPR011583">
    <property type="entry name" value="Chitinase_II/V-like_cat"/>
</dbReference>
<dbReference type="GO" id="GO:0008843">
    <property type="term" value="F:endochitinase activity"/>
    <property type="evidence" value="ECO:0007669"/>
    <property type="project" value="UniProtKB-EC"/>
</dbReference>
<dbReference type="PANTHER" id="PTHR11177:SF317">
    <property type="entry name" value="CHITINASE 12-RELATED"/>
    <property type="match status" value="1"/>
</dbReference>
<dbReference type="InterPro" id="IPR036573">
    <property type="entry name" value="CBM_sf_5/12"/>
</dbReference>
<name>A0A2G8SMX0_9APHY</name>
<keyword evidence="2 7" id="KW-0378">Hydrolase</keyword>
<keyword evidence="13" id="KW-1185">Reference proteome</keyword>
<keyword evidence="6" id="KW-0624">Polysaccharide degradation</keyword>
<dbReference type="InterPro" id="IPR003610">
    <property type="entry name" value="CBM5/12"/>
</dbReference>
<evidence type="ECO:0000256" key="4">
    <source>
        <dbReference type="ARBA" id="ARBA00023277"/>
    </source>
</evidence>
<dbReference type="SUPFAM" id="SSF51055">
    <property type="entry name" value="Carbohydrate binding domain"/>
    <property type="match status" value="1"/>
</dbReference>
<dbReference type="AlphaFoldDB" id="A0A2G8SMX0"/>
<comment type="caution">
    <text evidence="12">The sequence shown here is derived from an EMBL/GenBank/DDBJ whole genome shotgun (WGS) entry which is preliminary data.</text>
</comment>
<evidence type="ECO:0000313" key="12">
    <source>
        <dbReference type="EMBL" id="PIL35115.1"/>
    </source>
</evidence>
<evidence type="ECO:0000256" key="3">
    <source>
        <dbReference type="ARBA" id="ARBA00023024"/>
    </source>
</evidence>
<evidence type="ECO:0000256" key="9">
    <source>
        <dbReference type="SAM" id="MobiDB-lite"/>
    </source>
</evidence>
<evidence type="ECO:0000256" key="10">
    <source>
        <dbReference type="SAM" id="SignalP"/>
    </source>
</evidence>
<dbReference type="GO" id="GO:0030246">
    <property type="term" value="F:carbohydrate binding"/>
    <property type="evidence" value="ECO:0007669"/>
    <property type="project" value="InterPro"/>
</dbReference>
<dbReference type="InterPro" id="IPR017853">
    <property type="entry name" value="GH"/>
</dbReference>
<dbReference type="GO" id="GO:0000272">
    <property type="term" value="P:polysaccharide catabolic process"/>
    <property type="evidence" value="ECO:0007669"/>
    <property type="project" value="UniProtKB-KW"/>
</dbReference>
<feature type="signal peptide" evidence="10">
    <location>
        <begin position="1"/>
        <end position="26"/>
    </location>
</feature>
<dbReference type="InterPro" id="IPR029070">
    <property type="entry name" value="Chitinase_insertion_sf"/>
</dbReference>
<dbReference type="GO" id="GO:0005576">
    <property type="term" value="C:extracellular region"/>
    <property type="evidence" value="ECO:0007669"/>
    <property type="project" value="InterPro"/>
</dbReference>
<dbReference type="Pfam" id="PF00704">
    <property type="entry name" value="Glyco_hydro_18"/>
    <property type="match status" value="1"/>
</dbReference>
<dbReference type="STRING" id="1077348.A0A2G8SMX0"/>
<comment type="similarity">
    <text evidence="8">Belongs to the glycosyl hydrolase 18 family.</text>
</comment>
<dbReference type="CDD" id="cd06548">
    <property type="entry name" value="GH18_chitinase"/>
    <property type="match status" value="1"/>
</dbReference>
<proteinExistence type="inferred from homology"/>
<feature type="region of interest" description="Disordered" evidence="9">
    <location>
        <begin position="427"/>
        <end position="475"/>
    </location>
</feature>
<keyword evidence="10" id="KW-0732">Signal</keyword>
<protein>
    <recommendedName>
        <fullName evidence="11">GH18 domain-containing protein</fullName>
    </recommendedName>
</protein>
<dbReference type="InterPro" id="IPR001579">
    <property type="entry name" value="Glyco_hydro_18_chit_AS"/>
</dbReference>
<organism evidence="12 13">
    <name type="scientific">Ganoderma sinense ZZ0214-1</name>
    <dbReference type="NCBI Taxonomy" id="1077348"/>
    <lineage>
        <taxon>Eukaryota</taxon>
        <taxon>Fungi</taxon>
        <taxon>Dikarya</taxon>
        <taxon>Basidiomycota</taxon>
        <taxon>Agaricomycotina</taxon>
        <taxon>Agaricomycetes</taxon>
        <taxon>Polyporales</taxon>
        <taxon>Polyporaceae</taxon>
        <taxon>Ganoderma</taxon>
    </lineage>
</organism>
<keyword evidence="4" id="KW-0119">Carbohydrate metabolism</keyword>
<dbReference type="InterPro" id="IPR001223">
    <property type="entry name" value="Glyco_hydro18_cat"/>
</dbReference>
<keyword evidence="3" id="KW-0146">Chitin degradation</keyword>
<evidence type="ECO:0000259" key="11">
    <source>
        <dbReference type="PROSITE" id="PS51910"/>
    </source>
</evidence>
<sequence length="524" mass="55877">MALTSSFTRVLFIAAVALAAVADVEASKTRPAHHKISTNLSKAGEEAEVVSKRASSGKINGAYYPNWAIDTLKPADIKAASLTHLFYAFADISTDSSTIKLSNPSADEQQKFSGDTNESGTNLYGALKQLYLIKIAHRNIKTVLSVGGASRSGQGHFNFVTSSSKRAAFVKSAVQMVEDYGLDGIDVDYEFPETTAQGEGLASLVTELRTAFDNLQKQKGDATPYLVTAATSAVEHQYEYLDFKKMDAALNFWNLMAYDYTGSWTSIADDQANLYGGSRTGKSTDKAIKAYTSRGVTASKINLGLPAYGNVFEKTDGLGKSYSGTGGEDGVYPYKDLPKAGATVHEDTTDVASYSYDASKRELVSYDTPKIAKLKAQYVQSKGLAGAFFWDLSNDKRDSNSLVDTTASTFGSLDQTQNHINYPSSKFANIRSNMGKGSGGGGSTGKTTSSHTSTTSKASATTSKGSKPTSGSGKCSGVAAWNASTNYKPKASVTYNGHLWTANDYSHNDMPGNYAGIWTDKGSC</sequence>
<evidence type="ECO:0000256" key="8">
    <source>
        <dbReference type="RuleBase" id="RU004453"/>
    </source>
</evidence>
<dbReference type="GO" id="GO:0008061">
    <property type="term" value="F:chitin binding"/>
    <property type="evidence" value="ECO:0007669"/>
    <property type="project" value="InterPro"/>
</dbReference>
<evidence type="ECO:0000256" key="6">
    <source>
        <dbReference type="ARBA" id="ARBA00023326"/>
    </source>
</evidence>
<evidence type="ECO:0000256" key="7">
    <source>
        <dbReference type="RuleBase" id="RU000489"/>
    </source>
</evidence>
<dbReference type="CDD" id="cd12215">
    <property type="entry name" value="ChiC_BD"/>
    <property type="match status" value="1"/>
</dbReference>
<accession>A0A2G8SMX0</accession>
<comment type="catalytic activity">
    <reaction evidence="1">
        <text>Random endo-hydrolysis of N-acetyl-beta-D-glucosaminide (1-&gt;4)-beta-linkages in chitin and chitodextrins.</text>
        <dbReference type="EC" id="3.2.1.14"/>
    </reaction>
</comment>
<dbReference type="Gene3D" id="3.10.50.10">
    <property type="match status" value="1"/>
</dbReference>
<evidence type="ECO:0000313" key="13">
    <source>
        <dbReference type="Proteomes" id="UP000230002"/>
    </source>
</evidence>
<dbReference type="EMBL" id="AYKW01000004">
    <property type="protein sequence ID" value="PIL35115.1"/>
    <property type="molecule type" value="Genomic_DNA"/>
</dbReference>
<evidence type="ECO:0000256" key="1">
    <source>
        <dbReference type="ARBA" id="ARBA00000822"/>
    </source>
</evidence>
<gene>
    <name evidence="12" type="ORF">GSI_02903</name>
</gene>
<dbReference type="SMART" id="SM00495">
    <property type="entry name" value="ChtBD3"/>
    <property type="match status" value="1"/>
</dbReference>
<keyword evidence="5 7" id="KW-0326">Glycosidase</keyword>
<dbReference type="Gene3D" id="2.10.10.20">
    <property type="entry name" value="Carbohydrate-binding module superfamily 5/12"/>
    <property type="match status" value="1"/>
</dbReference>
<dbReference type="OrthoDB" id="76388at2759"/>
<feature type="compositionally biased region" description="Low complexity" evidence="9">
    <location>
        <begin position="445"/>
        <end position="475"/>
    </location>
</feature>
<dbReference type="Gene3D" id="3.20.20.80">
    <property type="entry name" value="Glycosidases"/>
    <property type="match status" value="1"/>
</dbReference>
<feature type="chain" id="PRO_5013600736" description="GH18 domain-containing protein" evidence="10">
    <location>
        <begin position="27"/>
        <end position="524"/>
    </location>
</feature>
<reference evidence="12 13" key="1">
    <citation type="journal article" date="2015" name="Sci. Rep.">
        <title>Chromosome-level genome map provides insights into diverse defense mechanisms in the medicinal fungus Ganoderma sinense.</title>
        <authorList>
            <person name="Zhu Y."/>
            <person name="Xu J."/>
            <person name="Sun C."/>
            <person name="Zhou S."/>
            <person name="Xu H."/>
            <person name="Nelson D.R."/>
            <person name="Qian J."/>
            <person name="Song J."/>
            <person name="Luo H."/>
            <person name="Xiang L."/>
            <person name="Li Y."/>
            <person name="Xu Z."/>
            <person name="Ji A."/>
            <person name="Wang L."/>
            <person name="Lu S."/>
            <person name="Hayward A."/>
            <person name="Sun W."/>
            <person name="Li X."/>
            <person name="Schwartz D.C."/>
            <person name="Wang Y."/>
            <person name="Chen S."/>
        </authorList>
    </citation>
    <scope>NUCLEOTIDE SEQUENCE [LARGE SCALE GENOMIC DNA]</scope>
    <source>
        <strain evidence="12 13">ZZ0214-1</strain>
    </source>
</reference>
<dbReference type="GO" id="GO:0006032">
    <property type="term" value="P:chitin catabolic process"/>
    <property type="evidence" value="ECO:0007669"/>
    <property type="project" value="UniProtKB-KW"/>
</dbReference>
<dbReference type="PROSITE" id="PS51910">
    <property type="entry name" value="GH18_2"/>
    <property type="match status" value="1"/>
</dbReference>
<dbReference type="SMART" id="SM00636">
    <property type="entry name" value="Glyco_18"/>
    <property type="match status" value="1"/>
</dbReference>
<dbReference type="SUPFAM" id="SSF51445">
    <property type="entry name" value="(Trans)glycosidases"/>
    <property type="match status" value="1"/>
</dbReference>
<feature type="domain" description="GH18" evidence="11">
    <location>
        <begin position="58"/>
        <end position="413"/>
    </location>
</feature>